<protein>
    <submittedName>
        <fullName evidence="2">Uncharacterized protein</fullName>
    </submittedName>
</protein>
<dbReference type="AlphaFoldDB" id="A0A3B5B8C5"/>
<evidence type="ECO:0000313" key="2">
    <source>
        <dbReference type="Ensembl" id="ENSSPAP00000029141.1"/>
    </source>
</evidence>
<name>A0A3B5B8C5_9TELE</name>
<proteinExistence type="predicted"/>
<reference evidence="2" key="1">
    <citation type="submission" date="2023-09" db="UniProtKB">
        <authorList>
            <consortium name="Ensembl"/>
        </authorList>
    </citation>
    <scope>IDENTIFICATION</scope>
</reference>
<sequence>MKKNETNSVSYCLFICIIGVVKYHFTLNTKANNVFPKCRTLSHT</sequence>
<evidence type="ECO:0000256" key="1">
    <source>
        <dbReference type="SAM" id="Phobius"/>
    </source>
</evidence>
<dbReference type="Ensembl" id="ENSSPAT00000029609.1">
    <property type="protein sequence ID" value="ENSSPAP00000029141.1"/>
    <property type="gene ID" value="ENSSPAG00000021923.1"/>
</dbReference>
<keyword evidence="1" id="KW-0472">Membrane</keyword>
<keyword evidence="1" id="KW-1133">Transmembrane helix</keyword>
<accession>A0A3B5B8C5</accession>
<keyword evidence="1" id="KW-0812">Transmembrane</keyword>
<feature type="transmembrane region" description="Helical" evidence="1">
    <location>
        <begin position="7"/>
        <end position="25"/>
    </location>
</feature>
<organism evidence="2">
    <name type="scientific">Stegastes partitus</name>
    <name type="common">bicolor damselfish</name>
    <dbReference type="NCBI Taxonomy" id="144197"/>
    <lineage>
        <taxon>Eukaryota</taxon>
        <taxon>Metazoa</taxon>
        <taxon>Chordata</taxon>
        <taxon>Craniata</taxon>
        <taxon>Vertebrata</taxon>
        <taxon>Euteleostomi</taxon>
        <taxon>Actinopterygii</taxon>
        <taxon>Neopterygii</taxon>
        <taxon>Teleostei</taxon>
        <taxon>Neoteleostei</taxon>
        <taxon>Acanthomorphata</taxon>
        <taxon>Ovalentaria</taxon>
        <taxon>Pomacentridae</taxon>
        <taxon>Stegastes</taxon>
    </lineage>
</organism>